<accession>A0A9W4T9F4</accession>
<comment type="caution">
    <text evidence="1">The sequence shown here is derived from an EMBL/GenBank/DDBJ whole genome shotgun (WGS) entry which is preliminary data.</text>
</comment>
<dbReference type="InterPro" id="IPR009057">
    <property type="entry name" value="Homeodomain-like_sf"/>
</dbReference>
<organism evidence="1 2">
    <name type="scientific">Funneliformis geosporum</name>
    <dbReference type="NCBI Taxonomy" id="1117311"/>
    <lineage>
        <taxon>Eukaryota</taxon>
        <taxon>Fungi</taxon>
        <taxon>Fungi incertae sedis</taxon>
        <taxon>Mucoromycota</taxon>
        <taxon>Glomeromycotina</taxon>
        <taxon>Glomeromycetes</taxon>
        <taxon>Glomerales</taxon>
        <taxon>Glomeraceae</taxon>
        <taxon>Funneliformis</taxon>
    </lineage>
</organism>
<gene>
    <name evidence="1" type="ORF">FWILDA_LOCUS17996</name>
</gene>
<reference evidence="1" key="1">
    <citation type="submission" date="2022-08" db="EMBL/GenBank/DDBJ databases">
        <authorList>
            <person name="Kallberg Y."/>
            <person name="Tangrot J."/>
            <person name="Rosling A."/>
        </authorList>
    </citation>
    <scope>NUCLEOTIDE SEQUENCE</scope>
    <source>
        <strain evidence="1">Wild A</strain>
    </source>
</reference>
<keyword evidence="2" id="KW-1185">Reference proteome</keyword>
<proteinExistence type="predicted"/>
<dbReference type="EMBL" id="CAMKVN010015968">
    <property type="protein sequence ID" value="CAI2197275.1"/>
    <property type="molecule type" value="Genomic_DNA"/>
</dbReference>
<evidence type="ECO:0000313" key="2">
    <source>
        <dbReference type="Proteomes" id="UP001153678"/>
    </source>
</evidence>
<dbReference type="AlphaFoldDB" id="A0A9W4T9F4"/>
<dbReference type="OrthoDB" id="2430155at2759"/>
<name>A0A9W4T9F4_9GLOM</name>
<dbReference type="SUPFAM" id="SSF46689">
    <property type="entry name" value="Homeodomain-like"/>
    <property type="match status" value="1"/>
</dbReference>
<protein>
    <submittedName>
        <fullName evidence="1">9249_t:CDS:1</fullName>
    </submittedName>
</protein>
<sequence length="84" mass="9675">MVHLTEEQRIRICTLLDEAVYTQPELALQYKVSSSTILRLYNKYKKTKSTKDLPKSGCPPILTNREERRAVRYIISGECSTAVQ</sequence>
<dbReference type="Proteomes" id="UP001153678">
    <property type="component" value="Unassembled WGS sequence"/>
</dbReference>
<feature type="non-terminal residue" evidence="1">
    <location>
        <position position="84"/>
    </location>
</feature>
<evidence type="ECO:0000313" key="1">
    <source>
        <dbReference type="EMBL" id="CAI2197275.1"/>
    </source>
</evidence>